<gene>
    <name evidence="1" type="ORF">RA11412_0262</name>
</gene>
<dbReference type="AlphaFoldDB" id="A0A2Z5QVZ6"/>
<evidence type="ECO:0000313" key="1">
    <source>
        <dbReference type="EMBL" id="BAV86561.1"/>
    </source>
</evidence>
<accession>A0A2Z5QVZ6</accession>
<proteinExistence type="predicted"/>
<evidence type="ECO:0000313" key="2">
    <source>
        <dbReference type="Proteomes" id="UP000250241"/>
    </source>
</evidence>
<sequence length="44" mass="5046">MHLKEREQKIFIHTGFLILILKHVSSAPGKANKTLRDNSPSFIE</sequence>
<name>A0A2Z5QVZ6_9MICC</name>
<dbReference type="KEGG" id="raj:RA11412_0262"/>
<organism evidence="1 2">
    <name type="scientific">Rothia aeria</name>
    <dbReference type="NCBI Taxonomy" id="172042"/>
    <lineage>
        <taxon>Bacteria</taxon>
        <taxon>Bacillati</taxon>
        <taxon>Actinomycetota</taxon>
        <taxon>Actinomycetes</taxon>
        <taxon>Micrococcales</taxon>
        <taxon>Micrococcaceae</taxon>
        <taxon>Rothia</taxon>
    </lineage>
</organism>
<dbReference type="Proteomes" id="UP000250241">
    <property type="component" value="Chromosome"/>
</dbReference>
<keyword evidence="2" id="KW-1185">Reference proteome</keyword>
<reference evidence="1 2" key="1">
    <citation type="submission" date="2016-10" db="EMBL/GenBank/DDBJ databases">
        <title>Genome sequence of Rothia aeria strain JCM11412.</title>
        <authorList>
            <person name="Nambu T."/>
        </authorList>
    </citation>
    <scope>NUCLEOTIDE SEQUENCE [LARGE SCALE GENOMIC DNA]</scope>
    <source>
        <strain evidence="1 2">JCM 11412</strain>
    </source>
</reference>
<protein>
    <submittedName>
        <fullName evidence="1">Uncharacterized protein</fullName>
    </submittedName>
</protein>
<dbReference type="EMBL" id="AP017895">
    <property type="protein sequence ID" value="BAV86561.1"/>
    <property type="molecule type" value="Genomic_DNA"/>
</dbReference>